<proteinExistence type="predicted"/>
<evidence type="ECO:0008006" key="4">
    <source>
        <dbReference type="Google" id="ProtNLM"/>
    </source>
</evidence>
<dbReference type="RefSeq" id="WP_113933770.1">
    <property type="nucleotide sequence ID" value="NZ_JACCEU010000007.1"/>
</dbReference>
<evidence type="ECO:0000313" key="2">
    <source>
        <dbReference type="EMBL" id="RBP38915.1"/>
    </source>
</evidence>
<keyword evidence="1" id="KW-0732">Signal</keyword>
<sequence>MKLLISVLVALIVAGCTLPADNMTSDRYSSVVQKPVEKPYAGLWSGTSGSALMTLRIDKDGRGISCSSRDGKDSVSKLKLSDGTLYFQDGTKMALTYADGYIDGTPSSPSTDSQTIRFARDTGLINASPYCRERLQQPYL</sequence>
<dbReference type="AlphaFoldDB" id="A0A366HCI3"/>
<dbReference type="Proteomes" id="UP000253628">
    <property type="component" value="Unassembled WGS sequence"/>
</dbReference>
<dbReference type="InterPro" id="IPR054659">
    <property type="entry name" value="J517_1871_lipoprot"/>
</dbReference>
<dbReference type="EMBL" id="QNRQ01000006">
    <property type="protein sequence ID" value="RBP38915.1"/>
    <property type="molecule type" value="Genomic_DNA"/>
</dbReference>
<gene>
    <name evidence="2" type="ORF">DFR37_106211</name>
</gene>
<dbReference type="NCBIfam" id="NF045606">
    <property type="entry name" value="lipo_J517_1871"/>
    <property type="match status" value="1"/>
</dbReference>
<dbReference type="OrthoDB" id="6689035at2"/>
<organism evidence="2 3">
    <name type="scientific">Eoetvoesiella caeni</name>
    <dbReference type="NCBI Taxonomy" id="645616"/>
    <lineage>
        <taxon>Bacteria</taxon>
        <taxon>Pseudomonadati</taxon>
        <taxon>Pseudomonadota</taxon>
        <taxon>Betaproteobacteria</taxon>
        <taxon>Burkholderiales</taxon>
        <taxon>Alcaligenaceae</taxon>
        <taxon>Eoetvoesiella</taxon>
    </lineage>
</organism>
<protein>
    <recommendedName>
        <fullName evidence="4">Lipoprotein</fullName>
    </recommendedName>
</protein>
<keyword evidence="3" id="KW-1185">Reference proteome</keyword>
<feature type="signal peptide" evidence="1">
    <location>
        <begin position="1"/>
        <end position="20"/>
    </location>
</feature>
<dbReference type="PROSITE" id="PS51257">
    <property type="entry name" value="PROKAR_LIPOPROTEIN"/>
    <property type="match status" value="1"/>
</dbReference>
<name>A0A366HCI3_9BURK</name>
<accession>A0A366HCI3</accession>
<feature type="chain" id="PRO_5016562058" description="Lipoprotein" evidence="1">
    <location>
        <begin position="21"/>
        <end position="140"/>
    </location>
</feature>
<reference evidence="2 3" key="1">
    <citation type="submission" date="2018-06" db="EMBL/GenBank/DDBJ databases">
        <title>Genomic Encyclopedia of Type Strains, Phase IV (KMG-IV): sequencing the most valuable type-strain genomes for metagenomic binning, comparative biology and taxonomic classification.</title>
        <authorList>
            <person name="Goeker M."/>
        </authorList>
    </citation>
    <scope>NUCLEOTIDE SEQUENCE [LARGE SCALE GENOMIC DNA]</scope>
    <source>
        <strain evidence="2 3">DSM 25520</strain>
    </source>
</reference>
<comment type="caution">
    <text evidence="2">The sequence shown here is derived from an EMBL/GenBank/DDBJ whole genome shotgun (WGS) entry which is preliminary data.</text>
</comment>
<evidence type="ECO:0000313" key="3">
    <source>
        <dbReference type="Proteomes" id="UP000253628"/>
    </source>
</evidence>
<evidence type="ECO:0000256" key="1">
    <source>
        <dbReference type="SAM" id="SignalP"/>
    </source>
</evidence>